<dbReference type="RefSeq" id="YP_001469126.1">
    <property type="nucleotide sequence ID" value="NC_009817.1"/>
</dbReference>
<evidence type="ECO:0000313" key="1">
    <source>
        <dbReference type="EMBL" id="ABG21670.1"/>
    </source>
</evidence>
<dbReference type="EMBL" id="DQ535032">
    <property type="protein sequence ID" value="ABG21670.1"/>
    <property type="molecule type" value="Genomic_DNA"/>
</dbReference>
<evidence type="ECO:0000313" key="2">
    <source>
        <dbReference type="Proteomes" id="UP000000714"/>
    </source>
</evidence>
<reference evidence="1 2" key="1">
    <citation type="journal article" date="2007" name="Virology">
        <title>KSY1, a lactococcal phage with a T7-like transcription.</title>
        <authorList>
            <person name="Chopin A."/>
            <person name="Deveau H."/>
            <person name="Ehrlich S.D."/>
            <person name="Moineau S."/>
            <person name="Chopin M.C."/>
        </authorList>
    </citation>
    <scope>NUCLEOTIDE SEQUENCE</scope>
</reference>
<dbReference type="GeneID" id="5601926"/>
<sequence>MFEQIMVNKDEYERLVADNRYMKRVLEDTTDVPRRLRETTDFGVGFQPPINALDQVVAEAQKALTLVK</sequence>
<keyword evidence="2" id="KW-1185">Reference proteome</keyword>
<gene>
    <name evidence="1" type="ORF">KSY1p127</name>
</gene>
<proteinExistence type="predicted"/>
<accession>A6MAJ2</accession>
<dbReference type="Proteomes" id="UP000000714">
    <property type="component" value="Segment"/>
</dbReference>
<protein>
    <submittedName>
        <fullName evidence="1">Gp127</fullName>
    </submittedName>
</protein>
<dbReference type="KEGG" id="vg:5601926"/>
<organism evidence="1 2">
    <name type="scientific">Lactococcus phage KSY1</name>
    <dbReference type="NCBI Taxonomy" id="2913972"/>
    <lineage>
        <taxon>Viruses</taxon>
        <taxon>Duplodnaviria</taxon>
        <taxon>Heunggongvirae</taxon>
        <taxon>Uroviricota</taxon>
        <taxon>Caudoviricetes</taxon>
        <taxon>Chopinvirus</taxon>
        <taxon>Chopinvirus KSY1</taxon>
    </lineage>
</organism>
<name>A6MAJ2_9CAUD</name>